<evidence type="ECO:0000259" key="7">
    <source>
        <dbReference type="Pfam" id="PF08340"/>
    </source>
</evidence>
<evidence type="ECO:0000256" key="1">
    <source>
        <dbReference type="ARBA" id="ARBA00001968"/>
    </source>
</evidence>
<accession>A0A2N0UMQ6</accession>
<dbReference type="InterPro" id="IPR005229">
    <property type="entry name" value="YicC/YloC-like"/>
</dbReference>
<feature type="domain" description="Endoribonuclease YicC-like N-terminal" evidence="6">
    <location>
        <begin position="2"/>
        <end position="156"/>
    </location>
</feature>
<dbReference type="NCBIfam" id="TIGR00255">
    <property type="entry name" value="YicC/YloC family endoribonuclease"/>
    <property type="match status" value="1"/>
</dbReference>
<evidence type="ECO:0000313" key="9">
    <source>
        <dbReference type="Proteomes" id="UP000233425"/>
    </source>
</evidence>
<evidence type="ECO:0008006" key="10">
    <source>
        <dbReference type="Google" id="ProtNLM"/>
    </source>
</evidence>
<proteinExistence type="inferred from homology"/>
<feature type="domain" description="Endoribonuclease YicC-like C-terminal" evidence="7">
    <location>
        <begin position="173"/>
        <end position="294"/>
    </location>
</feature>
<comment type="similarity">
    <text evidence="5">Belongs to the YicC/YloC family.</text>
</comment>
<dbReference type="PANTHER" id="PTHR30636">
    <property type="entry name" value="UPF0701 PROTEIN YICC"/>
    <property type="match status" value="1"/>
</dbReference>
<sequence length="294" mass="33358">MIRSMTGFGRCETVINGREITVEIKSVNHRYFEFSCRTPRSYGFLDDKLKNYVNSRVSRGKIDMLVSIGASDEEPCDVTVNHQLVSGYINAFDEISKKYGIPNDVSAVSLSRFPDVFTVHKAPEDEDQITADVLSAAKIAVDAFVAMRETEGEKMKEDILSRANTILSVVGEIEERSPQTVAEYEQRLMERIKQTLAENDVKVDEQRVLTEVAVFADKVAVAEETVRLRSHFDQLSKFLEYDEPVGRKIDFIIQEMNRESNTIGSKVQDAILAHKVVDIKSEIEKIREQVQNIE</sequence>
<dbReference type="RefSeq" id="WP_101029265.1">
    <property type="nucleotide sequence ID" value="NZ_CABMMZ010000063.1"/>
</dbReference>
<dbReference type="AlphaFoldDB" id="A0A2N0UMQ6"/>
<dbReference type="InterPro" id="IPR013551">
    <property type="entry name" value="YicC-like_C"/>
</dbReference>
<keyword evidence="9" id="KW-1185">Reference proteome</keyword>
<dbReference type="GeneID" id="93769233"/>
<protein>
    <recommendedName>
        <fullName evidence="10">YicC family protein</fullName>
    </recommendedName>
</protein>
<evidence type="ECO:0000256" key="5">
    <source>
        <dbReference type="ARBA" id="ARBA00035648"/>
    </source>
</evidence>
<dbReference type="Proteomes" id="UP000233425">
    <property type="component" value="Unassembled WGS sequence"/>
</dbReference>
<reference evidence="8" key="1">
    <citation type="journal article" date="2018" name="Environ. Microbiol.">
        <title>Sporulation capability and amylosome conservation among diverse human colonic and rumen isolates of the keystone starch-degrader Ruminococcus bromii.</title>
        <authorList>
            <person name="Mukhopadhya I."/>
            <person name="Morais S."/>
            <person name="Laverde-Gomez J."/>
            <person name="Sheridan P.O."/>
            <person name="Walker A.W."/>
            <person name="Kelly W."/>
            <person name="Klieve A.V."/>
            <person name="Ouwerkerk D."/>
            <person name="Duncan S.H."/>
            <person name="Louis P."/>
            <person name="Koropatkin N."/>
            <person name="Cockburn D."/>
            <person name="Kibler R."/>
            <person name="Cooper P.J."/>
            <person name="Sandoval C."/>
            <person name="Crost E."/>
            <person name="Juge N."/>
            <person name="Bayer E.A."/>
            <person name="Flint H.J."/>
        </authorList>
    </citation>
    <scope>NUCLEOTIDE SEQUENCE [LARGE SCALE GENOMIC DNA]</scope>
    <source>
        <strain evidence="8">ATCC 27255</strain>
    </source>
</reference>
<evidence type="ECO:0000256" key="4">
    <source>
        <dbReference type="ARBA" id="ARBA00022801"/>
    </source>
</evidence>
<evidence type="ECO:0000313" key="8">
    <source>
        <dbReference type="EMBL" id="PKD28228.1"/>
    </source>
</evidence>
<organism evidence="8 9">
    <name type="scientific">Ruminococcus bromii</name>
    <dbReference type="NCBI Taxonomy" id="40518"/>
    <lineage>
        <taxon>Bacteria</taxon>
        <taxon>Bacillati</taxon>
        <taxon>Bacillota</taxon>
        <taxon>Clostridia</taxon>
        <taxon>Eubacteriales</taxon>
        <taxon>Oscillospiraceae</taxon>
        <taxon>Ruminococcus</taxon>
    </lineage>
</organism>
<evidence type="ECO:0000259" key="6">
    <source>
        <dbReference type="Pfam" id="PF03755"/>
    </source>
</evidence>
<keyword evidence="4" id="KW-0378">Hydrolase</keyword>
<dbReference type="GO" id="GO:0016787">
    <property type="term" value="F:hydrolase activity"/>
    <property type="evidence" value="ECO:0007669"/>
    <property type="project" value="UniProtKB-KW"/>
</dbReference>
<dbReference type="Pfam" id="PF03755">
    <property type="entry name" value="YicC-like_N"/>
    <property type="match status" value="1"/>
</dbReference>
<dbReference type="InterPro" id="IPR013527">
    <property type="entry name" value="YicC-like_N"/>
</dbReference>
<dbReference type="Pfam" id="PF08340">
    <property type="entry name" value="YicC-like_C"/>
    <property type="match status" value="1"/>
</dbReference>
<keyword evidence="2" id="KW-0540">Nuclease</keyword>
<evidence type="ECO:0000256" key="2">
    <source>
        <dbReference type="ARBA" id="ARBA00022722"/>
    </source>
</evidence>
<dbReference type="EMBL" id="NNSR01000063">
    <property type="protein sequence ID" value="PKD28228.1"/>
    <property type="molecule type" value="Genomic_DNA"/>
</dbReference>
<comment type="cofactor">
    <cofactor evidence="1">
        <name>a divalent metal cation</name>
        <dbReference type="ChEBI" id="CHEBI:60240"/>
    </cofactor>
</comment>
<gene>
    <name evidence="8" type="ORF">RBATCC27255_01282</name>
</gene>
<evidence type="ECO:0000256" key="3">
    <source>
        <dbReference type="ARBA" id="ARBA00022759"/>
    </source>
</evidence>
<dbReference type="GO" id="GO:0004521">
    <property type="term" value="F:RNA endonuclease activity"/>
    <property type="evidence" value="ECO:0007669"/>
    <property type="project" value="InterPro"/>
</dbReference>
<keyword evidence="3" id="KW-0255">Endonuclease</keyword>
<dbReference type="PANTHER" id="PTHR30636:SF3">
    <property type="entry name" value="UPF0701 PROTEIN YICC"/>
    <property type="match status" value="1"/>
</dbReference>
<comment type="caution">
    <text evidence="8">The sequence shown here is derived from an EMBL/GenBank/DDBJ whole genome shotgun (WGS) entry which is preliminary data.</text>
</comment>
<name>A0A2N0UMQ6_9FIRM</name>